<proteinExistence type="predicted"/>
<dbReference type="Proteomes" id="UP000193719">
    <property type="component" value="Unassembled WGS sequence"/>
</dbReference>
<dbReference type="CDD" id="cd22191">
    <property type="entry name" value="DPBB_RlpA_EXP_N-like"/>
    <property type="match status" value="1"/>
</dbReference>
<feature type="transmembrane region" description="Helical" evidence="3">
    <location>
        <begin position="297"/>
        <end position="319"/>
    </location>
</feature>
<sequence length="413" mass="45761">MKTIYFSLIIALCVAFIRADGTAYEATWYGGSNDHHREMNPSCTGEKYPDTDYYAAVSSTYAKDLCNNYAVVMAVDNKDSEYLGKMVKVKIVDSCRECERSHIDVSEKAFNNIRKKGDGHFPIVWVAAKSNGSVTRDIVYPSSKTESFAKKYFGLSKSQFISMYKKQALYMITHGVTHSKFNKNDVPVTTTTKKTTTVKPTTTKAPVTTTAVQAQITSEPIVTVANNTSEENTVPSIAGLGDINIITGESDDNSIPDDAPIVGQSKVVDPNQTTYSEEDIKVLESQFPDKEEDNNSYTVGVLSGVLTVSGAAGIGLIYLKKQSPGKYDELRQRFPEAFDNIKRSVSRSATQLKRSVTRSSKKNETRHADHPEVNYRDMPDYMFGSDGLPRIELHDLPSEPLDSSFPEAKLEIK</sequence>
<feature type="domain" description="RlpA-like protein double-psi beta-barrel" evidence="5">
    <location>
        <begin position="42"/>
        <end position="124"/>
    </location>
</feature>
<dbReference type="EMBL" id="MCFH01000035">
    <property type="protein sequence ID" value="ORX46368.1"/>
    <property type="molecule type" value="Genomic_DNA"/>
</dbReference>
<dbReference type="PANTHER" id="PTHR31836">
    <property type="match status" value="1"/>
</dbReference>
<dbReference type="OrthoDB" id="623670at2759"/>
<keyword evidence="3" id="KW-1133">Transmembrane helix</keyword>
<feature type="region of interest" description="Disordered" evidence="2">
    <location>
        <begin position="349"/>
        <end position="379"/>
    </location>
</feature>
<dbReference type="SUPFAM" id="SSF50685">
    <property type="entry name" value="Barwin-like endoglucanases"/>
    <property type="match status" value="1"/>
</dbReference>
<organism evidence="6 7">
    <name type="scientific">Piromyces finnis</name>
    <dbReference type="NCBI Taxonomy" id="1754191"/>
    <lineage>
        <taxon>Eukaryota</taxon>
        <taxon>Fungi</taxon>
        <taxon>Fungi incertae sedis</taxon>
        <taxon>Chytridiomycota</taxon>
        <taxon>Chytridiomycota incertae sedis</taxon>
        <taxon>Neocallimastigomycetes</taxon>
        <taxon>Neocallimastigales</taxon>
        <taxon>Neocallimastigaceae</taxon>
        <taxon>Piromyces</taxon>
    </lineage>
</organism>
<gene>
    <name evidence="6" type="ORF">BCR36DRAFT_102427</name>
</gene>
<feature type="chain" id="PRO_5012463255" description="RlpA-like protein double-psi beta-barrel domain-containing protein" evidence="4">
    <location>
        <begin position="20"/>
        <end position="413"/>
    </location>
</feature>
<keyword evidence="3" id="KW-0812">Transmembrane</keyword>
<dbReference type="InterPro" id="IPR036908">
    <property type="entry name" value="RlpA-like_sf"/>
</dbReference>
<dbReference type="PANTHER" id="PTHR31836:SF22">
    <property type="entry name" value="RLPA-LIKE PROTEIN DOUBLE-PSI BETA-BARREL DOMAIN-CONTAINING PROTEIN"/>
    <property type="match status" value="1"/>
</dbReference>
<evidence type="ECO:0000256" key="3">
    <source>
        <dbReference type="SAM" id="Phobius"/>
    </source>
</evidence>
<reference evidence="6 7" key="1">
    <citation type="submission" date="2016-08" db="EMBL/GenBank/DDBJ databases">
        <title>Genomes of anaerobic fungi encode conserved fungal cellulosomes for biomass hydrolysis.</title>
        <authorList>
            <consortium name="DOE Joint Genome Institute"/>
            <person name="Haitjema C.H."/>
            <person name="Gilmore S.P."/>
            <person name="Henske J.K."/>
            <person name="Solomon K.V."/>
            <person name="De Groot R."/>
            <person name="Kuo A."/>
            <person name="Mondo S.J."/>
            <person name="Salamov A.A."/>
            <person name="Labutti K."/>
            <person name="Zhao Z."/>
            <person name="Chiniquy J."/>
            <person name="Barry K."/>
            <person name="Brewer H.M."/>
            <person name="Purvine S.O."/>
            <person name="Wright A.T."/>
            <person name="Boxma B."/>
            <person name="Van Alen T."/>
            <person name="Hackstein J.H."/>
            <person name="Baker S.E."/>
            <person name="Grigoriev I.V."/>
            <person name="O'Malley M.A."/>
        </authorList>
    </citation>
    <scope>NUCLEOTIDE SEQUENCE [LARGE SCALE GENOMIC DNA]</scope>
    <source>
        <strain evidence="7">finn</strain>
    </source>
</reference>
<dbReference type="Pfam" id="PF03330">
    <property type="entry name" value="DPBB_1"/>
    <property type="match status" value="1"/>
</dbReference>
<evidence type="ECO:0000256" key="4">
    <source>
        <dbReference type="SAM" id="SignalP"/>
    </source>
</evidence>
<dbReference type="Gene3D" id="2.40.40.10">
    <property type="entry name" value="RlpA-like domain"/>
    <property type="match status" value="1"/>
</dbReference>
<feature type="signal peptide" evidence="4">
    <location>
        <begin position="1"/>
        <end position="19"/>
    </location>
</feature>
<feature type="compositionally biased region" description="Basic and acidic residues" evidence="2">
    <location>
        <begin position="361"/>
        <end position="379"/>
    </location>
</feature>
<keyword evidence="3" id="KW-0472">Membrane</keyword>
<evidence type="ECO:0000256" key="1">
    <source>
        <dbReference type="ARBA" id="ARBA00022729"/>
    </source>
</evidence>
<evidence type="ECO:0000313" key="7">
    <source>
        <dbReference type="Proteomes" id="UP000193719"/>
    </source>
</evidence>
<protein>
    <recommendedName>
        <fullName evidence="5">RlpA-like protein double-psi beta-barrel domain-containing protein</fullName>
    </recommendedName>
</protein>
<evidence type="ECO:0000313" key="6">
    <source>
        <dbReference type="EMBL" id="ORX46368.1"/>
    </source>
</evidence>
<reference evidence="6 7" key="2">
    <citation type="submission" date="2016-08" db="EMBL/GenBank/DDBJ databases">
        <title>Pervasive Adenine N6-methylation of Active Genes in Fungi.</title>
        <authorList>
            <consortium name="DOE Joint Genome Institute"/>
            <person name="Mondo S.J."/>
            <person name="Dannebaum R.O."/>
            <person name="Kuo R.C."/>
            <person name="Labutti K."/>
            <person name="Haridas S."/>
            <person name="Kuo A."/>
            <person name="Salamov A."/>
            <person name="Ahrendt S.R."/>
            <person name="Lipzen A."/>
            <person name="Sullivan W."/>
            <person name="Andreopoulos W.B."/>
            <person name="Clum A."/>
            <person name="Lindquist E."/>
            <person name="Daum C."/>
            <person name="Ramamoorthy G.K."/>
            <person name="Gryganskyi A."/>
            <person name="Culley D."/>
            <person name="Magnuson J.K."/>
            <person name="James T.Y."/>
            <person name="O'Malley M.A."/>
            <person name="Stajich J.E."/>
            <person name="Spatafora J.W."/>
            <person name="Visel A."/>
            <person name="Grigoriev I.V."/>
        </authorList>
    </citation>
    <scope>NUCLEOTIDE SEQUENCE [LARGE SCALE GENOMIC DNA]</scope>
    <source>
        <strain evidence="7">finn</strain>
    </source>
</reference>
<name>A0A1Y1V3A7_9FUNG</name>
<accession>A0A1Y1V3A7</accession>
<evidence type="ECO:0000256" key="2">
    <source>
        <dbReference type="SAM" id="MobiDB-lite"/>
    </source>
</evidence>
<dbReference type="InterPro" id="IPR051477">
    <property type="entry name" value="Expansin_CellWall"/>
</dbReference>
<dbReference type="InterPro" id="IPR009009">
    <property type="entry name" value="RlpA-like_DPBB"/>
</dbReference>
<dbReference type="AlphaFoldDB" id="A0A1Y1V3A7"/>
<keyword evidence="7" id="KW-1185">Reference proteome</keyword>
<evidence type="ECO:0000259" key="5">
    <source>
        <dbReference type="Pfam" id="PF03330"/>
    </source>
</evidence>
<comment type="caution">
    <text evidence="6">The sequence shown here is derived from an EMBL/GenBank/DDBJ whole genome shotgun (WGS) entry which is preliminary data.</text>
</comment>
<keyword evidence="1 4" id="KW-0732">Signal</keyword>